<keyword evidence="3" id="KW-1185">Reference proteome</keyword>
<gene>
    <name evidence="2" type="ORF">HJG63_011866</name>
</gene>
<feature type="compositionally biased region" description="Basic and acidic residues" evidence="1">
    <location>
        <begin position="15"/>
        <end position="36"/>
    </location>
</feature>
<evidence type="ECO:0000313" key="2">
    <source>
        <dbReference type="EMBL" id="KAF6447405.1"/>
    </source>
</evidence>
<protein>
    <submittedName>
        <fullName evidence="2">Uncharacterized protein</fullName>
    </submittedName>
</protein>
<reference evidence="2 3" key="1">
    <citation type="journal article" date="2020" name="Nature">
        <title>Six reference-quality genomes reveal evolution of bat adaptations.</title>
        <authorList>
            <person name="Jebb D."/>
            <person name="Huang Z."/>
            <person name="Pippel M."/>
            <person name="Hughes G.M."/>
            <person name="Lavrichenko K."/>
            <person name="Devanna P."/>
            <person name="Winkler S."/>
            <person name="Jermiin L.S."/>
            <person name="Skirmuntt E.C."/>
            <person name="Katzourakis A."/>
            <person name="Burkitt-Gray L."/>
            <person name="Ray D.A."/>
            <person name="Sullivan K.A.M."/>
            <person name="Roscito J.G."/>
            <person name="Kirilenko B.M."/>
            <person name="Davalos L.M."/>
            <person name="Corthals A.P."/>
            <person name="Power M.L."/>
            <person name="Jones G."/>
            <person name="Ransome R.D."/>
            <person name="Dechmann D.K.N."/>
            <person name="Locatelli A.G."/>
            <person name="Puechmaille S.J."/>
            <person name="Fedrigo O."/>
            <person name="Jarvis E.D."/>
            <person name="Hiller M."/>
            <person name="Vernes S.C."/>
            <person name="Myers E.W."/>
            <person name="Teeling E.C."/>
        </authorList>
    </citation>
    <scope>NUCLEOTIDE SEQUENCE [LARGE SCALE GENOMIC DNA]</scope>
    <source>
        <strain evidence="2">MRouAeg1</strain>
        <tissue evidence="2">Muscle</tissue>
    </source>
</reference>
<dbReference type="Proteomes" id="UP000593571">
    <property type="component" value="Unassembled WGS sequence"/>
</dbReference>
<name>A0A7J8FIH7_ROUAE</name>
<feature type="region of interest" description="Disordered" evidence="1">
    <location>
        <begin position="1"/>
        <end position="130"/>
    </location>
</feature>
<proteinExistence type="predicted"/>
<evidence type="ECO:0000256" key="1">
    <source>
        <dbReference type="SAM" id="MobiDB-lite"/>
    </source>
</evidence>
<accession>A0A7J8FIH7</accession>
<comment type="caution">
    <text evidence="2">The sequence shown here is derived from an EMBL/GenBank/DDBJ whole genome shotgun (WGS) entry which is preliminary data.</text>
</comment>
<sequence length="130" mass="13672">MHLGLPLASALAGEEGGRPDGRARRGRAQPDCRGHTWESPGGARGAGRTWALTELRGSRPQGPQPQTSCRPSGGRSMADAAPALPNPSPLIPAPTRTLYTPGFQHPVDGEAREGSKSRSPRTCPHCYSCP</sequence>
<dbReference type="EMBL" id="JACASE010000007">
    <property type="protein sequence ID" value="KAF6447405.1"/>
    <property type="molecule type" value="Genomic_DNA"/>
</dbReference>
<organism evidence="2 3">
    <name type="scientific">Rousettus aegyptiacus</name>
    <name type="common">Egyptian fruit bat</name>
    <name type="synonym">Pteropus aegyptiacus</name>
    <dbReference type="NCBI Taxonomy" id="9407"/>
    <lineage>
        <taxon>Eukaryota</taxon>
        <taxon>Metazoa</taxon>
        <taxon>Chordata</taxon>
        <taxon>Craniata</taxon>
        <taxon>Vertebrata</taxon>
        <taxon>Euteleostomi</taxon>
        <taxon>Mammalia</taxon>
        <taxon>Eutheria</taxon>
        <taxon>Laurasiatheria</taxon>
        <taxon>Chiroptera</taxon>
        <taxon>Yinpterochiroptera</taxon>
        <taxon>Pteropodoidea</taxon>
        <taxon>Pteropodidae</taxon>
        <taxon>Rousettinae</taxon>
        <taxon>Rousettus</taxon>
    </lineage>
</organism>
<dbReference type="AlphaFoldDB" id="A0A7J8FIH7"/>
<feature type="compositionally biased region" description="Basic and acidic residues" evidence="1">
    <location>
        <begin position="107"/>
        <end position="116"/>
    </location>
</feature>
<evidence type="ECO:0000313" key="3">
    <source>
        <dbReference type="Proteomes" id="UP000593571"/>
    </source>
</evidence>